<dbReference type="InterPro" id="IPR037185">
    <property type="entry name" value="EmrE-like"/>
</dbReference>
<dbReference type="Proteomes" id="UP000028680">
    <property type="component" value="Chromosome"/>
</dbReference>
<sequence length="268" mass="28764">MLIGMMLIPTGDAASKLLSNTHGYHPFFITWARFTVGSLLVLPFMPRRCFTVFRNPVAWGRGLLLAMGISVITFAVALEDLADVFAVFFIGPIISYILAAIFLKEAVTLPRSALLFLGFTGILLIARPGFGFSIGLACALFAGCSYGVFLTLSRLAAGQEEPKALLFSQLLIAAVLCTPMALIYWPEQLFASPSMLAVSGGASMLGNMFLILAYGRAPATRMAPFVYFQLVGALLLGWGVFGTLPDIWGLAGLALLMISGFGSAFLRR</sequence>
<gene>
    <name evidence="8" type="ORF">RCA23_c25060</name>
</gene>
<evidence type="ECO:0000256" key="5">
    <source>
        <dbReference type="ARBA" id="ARBA00023136"/>
    </source>
</evidence>
<proteinExistence type="inferred from homology"/>
<evidence type="ECO:0000256" key="6">
    <source>
        <dbReference type="SAM" id="Phobius"/>
    </source>
</evidence>
<feature type="transmembrane region" description="Helical" evidence="6">
    <location>
        <begin position="84"/>
        <end position="102"/>
    </location>
</feature>
<keyword evidence="4 6" id="KW-1133">Transmembrane helix</keyword>
<feature type="transmembrane region" description="Helical" evidence="6">
    <location>
        <begin position="24"/>
        <end position="45"/>
    </location>
</feature>
<keyword evidence="5 6" id="KW-0472">Membrane</keyword>
<feature type="transmembrane region" description="Helical" evidence="6">
    <location>
        <begin position="109"/>
        <end position="126"/>
    </location>
</feature>
<dbReference type="PANTHER" id="PTHR22911:SF6">
    <property type="entry name" value="SOLUTE CARRIER FAMILY 35 MEMBER G1"/>
    <property type="match status" value="1"/>
</dbReference>
<evidence type="ECO:0000256" key="2">
    <source>
        <dbReference type="ARBA" id="ARBA00009853"/>
    </source>
</evidence>
<dbReference type="InterPro" id="IPR000620">
    <property type="entry name" value="EamA_dom"/>
</dbReference>
<reference evidence="8 9" key="1">
    <citation type="journal article" date="2014" name="ISME J.">
        <title>Adaptation of an abundant Roseobacter RCA organism to pelagic systems revealed by genomic and transcriptomic analyses.</title>
        <authorList>
            <person name="Voget S."/>
            <person name="Wemheuer B."/>
            <person name="Brinkhoff T."/>
            <person name="Vollmers J."/>
            <person name="Dietrich S."/>
            <person name="Giebel H.A."/>
            <person name="Beardsley C."/>
            <person name="Sardemann C."/>
            <person name="Bakenhus I."/>
            <person name="Billerbeck S."/>
            <person name="Daniel R."/>
            <person name="Simon M."/>
        </authorList>
    </citation>
    <scope>NUCLEOTIDE SEQUENCE [LARGE SCALE GENOMIC DNA]</scope>
    <source>
        <strain evidence="8 9">RCA23</strain>
    </source>
</reference>
<feature type="transmembrane region" description="Helical" evidence="6">
    <location>
        <begin position="57"/>
        <end position="78"/>
    </location>
</feature>
<accession>A0AAN0RL10</accession>
<evidence type="ECO:0000256" key="3">
    <source>
        <dbReference type="ARBA" id="ARBA00022692"/>
    </source>
</evidence>
<feature type="transmembrane region" description="Helical" evidence="6">
    <location>
        <begin position="247"/>
        <end position="266"/>
    </location>
</feature>
<feature type="transmembrane region" description="Helical" evidence="6">
    <location>
        <begin position="191"/>
        <end position="213"/>
    </location>
</feature>
<keyword evidence="3 6" id="KW-0812">Transmembrane</keyword>
<evidence type="ECO:0000256" key="1">
    <source>
        <dbReference type="ARBA" id="ARBA00004141"/>
    </source>
</evidence>
<comment type="similarity">
    <text evidence="2">Belongs to the drug/metabolite transporter (DMT) superfamily. 10 TMS drug/metabolite exporter (DME) (TC 2.A.7.3) family.</text>
</comment>
<evidence type="ECO:0000256" key="4">
    <source>
        <dbReference type="ARBA" id="ARBA00022989"/>
    </source>
</evidence>
<dbReference type="PANTHER" id="PTHR22911">
    <property type="entry name" value="ACYL-MALONYL CONDENSING ENZYME-RELATED"/>
    <property type="match status" value="1"/>
</dbReference>
<name>A0AAN0RL10_9RHOB</name>
<dbReference type="SUPFAM" id="SSF103481">
    <property type="entry name" value="Multidrug resistance efflux transporter EmrE"/>
    <property type="match status" value="2"/>
</dbReference>
<protein>
    <recommendedName>
        <fullName evidence="7">EamA domain-containing protein</fullName>
    </recommendedName>
</protein>
<organism evidence="8 9">
    <name type="scientific">Planktomarina temperata RCA23</name>
    <dbReference type="NCBI Taxonomy" id="666509"/>
    <lineage>
        <taxon>Bacteria</taxon>
        <taxon>Pseudomonadati</taxon>
        <taxon>Pseudomonadota</taxon>
        <taxon>Alphaproteobacteria</taxon>
        <taxon>Rhodobacterales</taxon>
        <taxon>Paracoccaceae</taxon>
        <taxon>Planktomarina</taxon>
    </lineage>
</organism>
<dbReference type="Pfam" id="PF00892">
    <property type="entry name" value="EamA"/>
    <property type="match status" value="2"/>
</dbReference>
<evidence type="ECO:0000313" key="8">
    <source>
        <dbReference type="EMBL" id="AII88025.1"/>
    </source>
</evidence>
<dbReference type="GO" id="GO:0016020">
    <property type="term" value="C:membrane"/>
    <property type="evidence" value="ECO:0007669"/>
    <property type="project" value="UniProtKB-SubCell"/>
</dbReference>
<feature type="transmembrane region" description="Helical" evidence="6">
    <location>
        <begin position="132"/>
        <end position="152"/>
    </location>
</feature>
<feature type="domain" description="EamA" evidence="7">
    <location>
        <begin position="13"/>
        <end position="126"/>
    </location>
</feature>
<keyword evidence="9" id="KW-1185">Reference proteome</keyword>
<comment type="subcellular location">
    <subcellularLocation>
        <location evidence="1">Membrane</location>
        <topology evidence="1">Multi-pass membrane protein</topology>
    </subcellularLocation>
</comment>
<dbReference type="EMBL" id="CP003984">
    <property type="protein sequence ID" value="AII88025.1"/>
    <property type="molecule type" value="Genomic_DNA"/>
</dbReference>
<dbReference type="KEGG" id="ptp:RCA23_c25060"/>
<feature type="transmembrane region" description="Helical" evidence="6">
    <location>
        <begin position="225"/>
        <end position="241"/>
    </location>
</feature>
<dbReference type="AlphaFoldDB" id="A0AAN0RL10"/>
<evidence type="ECO:0000259" key="7">
    <source>
        <dbReference type="Pfam" id="PF00892"/>
    </source>
</evidence>
<feature type="domain" description="EamA" evidence="7">
    <location>
        <begin position="134"/>
        <end position="259"/>
    </location>
</feature>
<evidence type="ECO:0000313" key="9">
    <source>
        <dbReference type="Proteomes" id="UP000028680"/>
    </source>
</evidence>
<feature type="transmembrane region" description="Helical" evidence="6">
    <location>
        <begin position="164"/>
        <end position="185"/>
    </location>
</feature>